<keyword evidence="2" id="KW-1185">Reference proteome</keyword>
<accession>A0A1N7M9P6</accession>
<reference evidence="2" key="1">
    <citation type="submission" date="2017-01" db="EMBL/GenBank/DDBJ databases">
        <authorList>
            <person name="Varghese N."/>
            <person name="Submissions S."/>
        </authorList>
    </citation>
    <scope>NUCLEOTIDE SEQUENCE [LARGE SCALE GENOMIC DNA]</scope>
    <source>
        <strain evidence="2">DSM 21054</strain>
    </source>
</reference>
<dbReference type="Proteomes" id="UP000186917">
    <property type="component" value="Unassembled WGS sequence"/>
</dbReference>
<protein>
    <submittedName>
        <fullName evidence="1">Uncharacterized protein</fullName>
    </submittedName>
</protein>
<proteinExistence type="predicted"/>
<sequence length="51" mass="5907">MKGAAKLLFGFHMKAMLLDNLNRYFYLLSSLNSNTFHDCSQKENCKSLFTN</sequence>
<dbReference type="EMBL" id="FTOR01000001">
    <property type="protein sequence ID" value="SIS82835.1"/>
    <property type="molecule type" value="Genomic_DNA"/>
</dbReference>
<dbReference type="AlphaFoldDB" id="A0A1N7M9P6"/>
<gene>
    <name evidence="1" type="ORF">SAMN05421788_1011459</name>
</gene>
<organism evidence="1 2">
    <name type="scientific">Filimonas lacunae</name>
    <dbReference type="NCBI Taxonomy" id="477680"/>
    <lineage>
        <taxon>Bacteria</taxon>
        <taxon>Pseudomonadati</taxon>
        <taxon>Bacteroidota</taxon>
        <taxon>Chitinophagia</taxon>
        <taxon>Chitinophagales</taxon>
        <taxon>Chitinophagaceae</taxon>
        <taxon>Filimonas</taxon>
    </lineage>
</organism>
<name>A0A1N7M9P6_9BACT</name>
<evidence type="ECO:0000313" key="2">
    <source>
        <dbReference type="Proteomes" id="UP000186917"/>
    </source>
</evidence>
<evidence type="ECO:0000313" key="1">
    <source>
        <dbReference type="EMBL" id="SIS82835.1"/>
    </source>
</evidence>